<organism evidence="2 3">
    <name type="scientific">Serinibacter arcticus</name>
    <dbReference type="NCBI Taxonomy" id="1655435"/>
    <lineage>
        <taxon>Bacteria</taxon>
        <taxon>Bacillati</taxon>
        <taxon>Actinomycetota</taxon>
        <taxon>Actinomycetes</taxon>
        <taxon>Micrococcales</taxon>
        <taxon>Beutenbergiaceae</taxon>
        <taxon>Serinibacter</taxon>
    </lineage>
</organism>
<dbReference type="AlphaFoldDB" id="A0A4Z1E8Z6"/>
<sequence>MAEQVVLRPDGGVAALPQVVGAGRRRLGRGHPSDATSVACGGAEPRLSAGVRGRRRSTMGA</sequence>
<accession>A0A4Z1E8Z6</accession>
<proteinExistence type="predicted"/>
<protein>
    <submittedName>
        <fullName evidence="2">Uncharacterized protein</fullName>
    </submittedName>
</protein>
<evidence type="ECO:0000256" key="1">
    <source>
        <dbReference type="SAM" id="MobiDB-lite"/>
    </source>
</evidence>
<dbReference type="Proteomes" id="UP000297318">
    <property type="component" value="Unassembled WGS sequence"/>
</dbReference>
<dbReference type="EMBL" id="RHPJ01000001">
    <property type="protein sequence ID" value="TGO06007.1"/>
    <property type="molecule type" value="Genomic_DNA"/>
</dbReference>
<feature type="compositionally biased region" description="Basic residues" evidence="1">
    <location>
        <begin position="52"/>
        <end position="61"/>
    </location>
</feature>
<evidence type="ECO:0000313" key="3">
    <source>
        <dbReference type="Proteomes" id="UP000297318"/>
    </source>
</evidence>
<gene>
    <name evidence="2" type="ORF">SERN_0199</name>
</gene>
<feature type="region of interest" description="Disordered" evidence="1">
    <location>
        <begin position="24"/>
        <end position="61"/>
    </location>
</feature>
<comment type="caution">
    <text evidence="2">The sequence shown here is derived from an EMBL/GenBank/DDBJ whole genome shotgun (WGS) entry which is preliminary data.</text>
</comment>
<keyword evidence="3" id="KW-1185">Reference proteome</keyword>
<evidence type="ECO:0000313" key="2">
    <source>
        <dbReference type="EMBL" id="TGO06007.1"/>
    </source>
</evidence>
<name>A0A4Z1E8Z6_9MICO</name>
<reference evidence="2 3" key="1">
    <citation type="submission" date="2018-11" db="EMBL/GenBank/DDBJ databases">
        <title>Complete genome sequencing of the Actinobacteria Serinibacter sp. K3-2.</title>
        <authorList>
            <person name="Rakitin A.L."/>
            <person name="Beletsky A.V."/>
            <person name="Mardanov A.V."/>
            <person name="Ravin N.V."/>
            <person name="Gromova A.S."/>
            <person name="Filippova S.N."/>
            <person name="Gal'Chenko V.F."/>
        </authorList>
    </citation>
    <scope>NUCLEOTIDE SEQUENCE [LARGE SCALE GENOMIC DNA]</scope>
    <source>
        <strain evidence="2 3">K3-2</strain>
    </source>
</reference>